<dbReference type="InterPro" id="IPR023346">
    <property type="entry name" value="Lysozyme-like_dom_sf"/>
</dbReference>
<proteinExistence type="predicted"/>
<name>A0A327M273_9PROT</name>
<accession>A0A327M273</accession>
<evidence type="ECO:0008006" key="3">
    <source>
        <dbReference type="Google" id="ProtNLM"/>
    </source>
</evidence>
<dbReference type="AlphaFoldDB" id="A0A327M273"/>
<gene>
    <name evidence="1" type="ORF">DOO78_21140</name>
</gene>
<sequence>MALLVTGAAARAERPAQPAPSPPQLCRQAIQAAEREHQLPGGLLHAIGTVEAGRPDPAGKDLAAWPWTINAEGQGRYFDSKEEAVAAVEALRARGVKLIDVGCLQVNLYHHPQAFPDLQTAFDPMANARYAGLFLKRLYGQTKSWEQAAANYHSATPELGEAYRQLVMAAWPAMAAKLAEERRREALVAAWSNGKVIDAKPIGNNGFQVVAMANRQGAATARGAGQPLLLMGTPVLRPGTGKPPMTPTTRTVNGRRVMLMEVAELPAAAKSPR</sequence>
<reference evidence="2" key="1">
    <citation type="submission" date="2018-06" db="EMBL/GenBank/DDBJ databases">
        <authorList>
            <person name="Khan S.A."/>
        </authorList>
    </citation>
    <scope>NUCLEOTIDE SEQUENCE [LARGE SCALE GENOMIC DNA]</scope>
    <source>
        <strain evidence="2">DB-1506</strain>
    </source>
</reference>
<organism evidence="1 2">
    <name type="scientific">Roseicella frigidaeris</name>
    <dbReference type="NCBI Taxonomy" id="2230885"/>
    <lineage>
        <taxon>Bacteria</taxon>
        <taxon>Pseudomonadati</taxon>
        <taxon>Pseudomonadota</taxon>
        <taxon>Alphaproteobacteria</taxon>
        <taxon>Acetobacterales</taxon>
        <taxon>Roseomonadaceae</taxon>
        <taxon>Roseicella</taxon>
    </lineage>
</organism>
<dbReference type="SUPFAM" id="SSF53955">
    <property type="entry name" value="Lysozyme-like"/>
    <property type="match status" value="1"/>
</dbReference>
<protein>
    <recommendedName>
        <fullName evidence="3">Transglycosylase SLT domain-containing protein</fullName>
    </recommendedName>
</protein>
<evidence type="ECO:0000313" key="2">
    <source>
        <dbReference type="Proteomes" id="UP000249065"/>
    </source>
</evidence>
<keyword evidence="2" id="KW-1185">Reference proteome</keyword>
<dbReference type="EMBL" id="QLIX01000022">
    <property type="protein sequence ID" value="RAI57010.1"/>
    <property type="molecule type" value="Genomic_DNA"/>
</dbReference>
<evidence type="ECO:0000313" key="1">
    <source>
        <dbReference type="EMBL" id="RAI57010.1"/>
    </source>
</evidence>
<dbReference type="Proteomes" id="UP000249065">
    <property type="component" value="Unassembled WGS sequence"/>
</dbReference>
<comment type="caution">
    <text evidence="1">The sequence shown here is derived from an EMBL/GenBank/DDBJ whole genome shotgun (WGS) entry which is preliminary data.</text>
</comment>